<dbReference type="PANTHER" id="PTHR42659:SF2">
    <property type="entry name" value="XANTHINE DEHYDROGENASE SUBUNIT C-RELATED"/>
    <property type="match status" value="1"/>
</dbReference>
<evidence type="ECO:0000313" key="6">
    <source>
        <dbReference type="Proteomes" id="UP000887222"/>
    </source>
</evidence>
<evidence type="ECO:0000313" key="5">
    <source>
        <dbReference type="EMBL" id="GIZ50101.1"/>
    </source>
</evidence>
<dbReference type="Pfam" id="PF00941">
    <property type="entry name" value="FAD_binding_5"/>
    <property type="match status" value="1"/>
</dbReference>
<keyword evidence="3" id="KW-0560">Oxidoreductase</keyword>
<organism evidence="5 6">
    <name type="scientific">Noviherbaspirillum aridicola</name>
    <dbReference type="NCBI Taxonomy" id="2849687"/>
    <lineage>
        <taxon>Bacteria</taxon>
        <taxon>Pseudomonadati</taxon>
        <taxon>Pseudomonadota</taxon>
        <taxon>Betaproteobacteria</taxon>
        <taxon>Burkholderiales</taxon>
        <taxon>Oxalobacteraceae</taxon>
        <taxon>Noviherbaspirillum</taxon>
    </lineage>
</organism>
<evidence type="ECO:0000256" key="3">
    <source>
        <dbReference type="ARBA" id="ARBA00023002"/>
    </source>
</evidence>
<dbReference type="InterPro" id="IPR002346">
    <property type="entry name" value="Mopterin_DH_FAD-bd"/>
</dbReference>
<dbReference type="InterPro" id="IPR036683">
    <property type="entry name" value="CO_DH_flav_C_dom_sf"/>
</dbReference>
<comment type="caution">
    <text evidence="5">The sequence shown here is derived from an EMBL/GenBank/DDBJ whole genome shotgun (WGS) entry which is preliminary data.</text>
</comment>
<sequence>MYGFELHRPSSVSEAVALLADPDSRPLAGGQSLVAAMKLRLAAPTRLVDLGGIEELRGIRREGEALVIGAGSRHADIAQSDEVLRAIPALAGLAAGIGDLQVRNLGTLGGALANNDPAACYPAAVLGLGAAIRTDRREIAADDFLKGMYETALEPGELITAVSFPIPERAAYIKFENPASRFALVGVFVGRDRQGQVRVAVTGCAGCAFRAAPLEQALQASFTPDAAKAVRIPEDDLSSDLHASAAYRAHLIPVLAARAVARALQ</sequence>
<dbReference type="Gene3D" id="3.30.390.50">
    <property type="entry name" value="CO dehydrogenase flavoprotein, C-terminal domain"/>
    <property type="match status" value="1"/>
</dbReference>
<dbReference type="InterPro" id="IPR016166">
    <property type="entry name" value="FAD-bd_PCMH"/>
</dbReference>
<dbReference type="InterPro" id="IPR005107">
    <property type="entry name" value="CO_DH_flav_C"/>
</dbReference>
<proteinExistence type="predicted"/>
<dbReference type="Proteomes" id="UP000887222">
    <property type="component" value="Unassembled WGS sequence"/>
</dbReference>
<dbReference type="SUPFAM" id="SSF55447">
    <property type="entry name" value="CO dehydrogenase flavoprotein C-terminal domain-like"/>
    <property type="match status" value="1"/>
</dbReference>
<dbReference type="InterPro" id="IPR016169">
    <property type="entry name" value="FAD-bd_PCMH_sub2"/>
</dbReference>
<dbReference type="InterPro" id="IPR051312">
    <property type="entry name" value="Diverse_Substr_Oxidored"/>
</dbReference>
<dbReference type="EMBL" id="BPMK01000001">
    <property type="protein sequence ID" value="GIZ50101.1"/>
    <property type="molecule type" value="Genomic_DNA"/>
</dbReference>
<evidence type="ECO:0000256" key="1">
    <source>
        <dbReference type="ARBA" id="ARBA00022630"/>
    </source>
</evidence>
<keyword evidence="2" id="KW-0274">FAD</keyword>
<reference evidence="5 6" key="1">
    <citation type="journal article" date="2022" name="Int. J. Syst. Evol. Microbiol.">
        <title>Noviherbaspirillum aridicola sp. nov., isolated from an arid soil in Pakistan.</title>
        <authorList>
            <person name="Khan I.U."/>
            <person name="Saqib M."/>
            <person name="Amin A."/>
            <person name="Hussain F."/>
            <person name="Li L."/>
            <person name="Liu Y.H."/>
            <person name="Fang B.Z."/>
            <person name="Ahmed I."/>
            <person name="Li W.J."/>
        </authorList>
    </citation>
    <scope>NUCLEOTIDE SEQUENCE [LARGE SCALE GENOMIC DNA]</scope>
    <source>
        <strain evidence="5 6">NCCP-691</strain>
    </source>
</reference>
<dbReference type="RefSeq" id="WP_220806289.1">
    <property type="nucleotide sequence ID" value="NZ_BPMK01000001.1"/>
</dbReference>
<keyword evidence="1" id="KW-0285">Flavoprotein</keyword>
<dbReference type="SUPFAM" id="SSF56176">
    <property type="entry name" value="FAD-binding/transporter-associated domain-like"/>
    <property type="match status" value="1"/>
</dbReference>
<evidence type="ECO:0000259" key="4">
    <source>
        <dbReference type="PROSITE" id="PS51387"/>
    </source>
</evidence>
<evidence type="ECO:0000256" key="2">
    <source>
        <dbReference type="ARBA" id="ARBA00022827"/>
    </source>
</evidence>
<protein>
    <submittedName>
        <fullName evidence="5">Carbon monoxide dehydrogenase</fullName>
    </submittedName>
</protein>
<dbReference type="PROSITE" id="PS51387">
    <property type="entry name" value="FAD_PCMH"/>
    <property type="match status" value="1"/>
</dbReference>
<dbReference type="Gene3D" id="3.30.43.10">
    <property type="entry name" value="Uridine Diphospho-n-acetylenolpyruvylglucosamine Reductase, domain 2"/>
    <property type="match status" value="1"/>
</dbReference>
<feature type="domain" description="FAD-binding PCMH-type" evidence="4">
    <location>
        <begin position="1"/>
        <end position="169"/>
    </location>
</feature>
<gene>
    <name evidence="5" type="ORF">NCCP691_01150</name>
</gene>
<dbReference type="InterPro" id="IPR016167">
    <property type="entry name" value="FAD-bd_PCMH_sub1"/>
</dbReference>
<dbReference type="Gene3D" id="3.30.465.10">
    <property type="match status" value="1"/>
</dbReference>
<name>A0ABQ4PYX7_9BURK</name>
<keyword evidence="6" id="KW-1185">Reference proteome</keyword>
<dbReference type="SMART" id="SM01092">
    <property type="entry name" value="CO_deh_flav_C"/>
    <property type="match status" value="1"/>
</dbReference>
<accession>A0ABQ4PYX7</accession>
<dbReference type="PANTHER" id="PTHR42659">
    <property type="entry name" value="XANTHINE DEHYDROGENASE SUBUNIT C-RELATED"/>
    <property type="match status" value="1"/>
</dbReference>
<dbReference type="InterPro" id="IPR036318">
    <property type="entry name" value="FAD-bd_PCMH-like_sf"/>
</dbReference>